<keyword evidence="2" id="KW-1133">Transmembrane helix</keyword>
<feature type="transmembrane region" description="Helical" evidence="2">
    <location>
        <begin position="135"/>
        <end position="155"/>
    </location>
</feature>
<evidence type="ECO:0000313" key="5">
    <source>
        <dbReference type="Proteomes" id="UP000233248"/>
    </source>
</evidence>
<evidence type="ECO:0000313" key="4">
    <source>
        <dbReference type="EMBL" id="PKI80669.1"/>
    </source>
</evidence>
<dbReference type="Proteomes" id="UP000233248">
    <property type="component" value="Unassembled WGS sequence"/>
</dbReference>
<name>A0A2N1J288_9BACT</name>
<gene>
    <name evidence="4" type="ORF">CP960_08355</name>
</gene>
<protein>
    <recommendedName>
        <fullName evidence="6">Cobalt ABC transporter permease</fullName>
    </recommendedName>
</protein>
<dbReference type="AlphaFoldDB" id="A0A2N1J288"/>
<dbReference type="OrthoDB" id="5348965at2"/>
<feature type="coiled-coil region" evidence="1">
    <location>
        <begin position="105"/>
        <end position="139"/>
    </location>
</feature>
<dbReference type="RefSeq" id="WP_101184964.1">
    <property type="nucleotide sequence ID" value="NZ_CP031218.1"/>
</dbReference>
<keyword evidence="1" id="KW-0175">Coiled coil</keyword>
<keyword evidence="2" id="KW-0472">Membrane</keyword>
<organism evidence="4 5">
    <name type="scientific">Malaciobacter halophilus</name>
    <dbReference type="NCBI Taxonomy" id="197482"/>
    <lineage>
        <taxon>Bacteria</taxon>
        <taxon>Pseudomonadati</taxon>
        <taxon>Campylobacterota</taxon>
        <taxon>Epsilonproteobacteria</taxon>
        <taxon>Campylobacterales</taxon>
        <taxon>Arcobacteraceae</taxon>
        <taxon>Malaciobacter</taxon>
    </lineage>
</organism>
<proteinExistence type="predicted"/>
<feature type="chain" id="PRO_5014644755" description="Cobalt ABC transporter permease" evidence="3">
    <location>
        <begin position="19"/>
        <end position="160"/>
    </location>
</feature>
<reference evidence="4 5" key="1">
    <citation type="submission" date="2017-09" db="EMBL/GenBank/DDBJ databases">
        <title>Genomics of the genus Arcobacter.</title>
        <authorList>
            <person name="Perez-Cataluna A."/>
            <person name="Figueras M.J."/>
            <person name="Salas-Masso N."/>
        </authorList>
    </citation>
    <scope>NUCLEOTIDE SEQUENCE [LARGE SCALE GENOMIC DNA]</scope>
    <source>
        <strain evidence="4 5">DSM 18005</strain>
    </source>
</reference>
<accession>A0A2N1J288</accession>
<keyword evidence="3" id="KW-0732">Signal</keyword>
<feature type="signal peptide" evidence="3">
    <location>
        <begin position="1"/>
        <end position="18"/>
    </location>
</feature>
<dbReference type="KEGG" id="ahs:AHALO_2193"/>
<keyword evidence="5" id="KW-1185">Reference proteome</keyword>
<sequence length="160" mass="18343">MRLIFLLTFLCLSLFAHRLNLFTTYEEDNLFINAYFANGNGCQNCKITIKDENGNVIKNLFTDKKGEAILKLPKNNVTLIVDAKGGHIVTKKLTFHKATKKSNTKNIEEESKSKLQMENEKLKAEIKSLQAKLEAFNFLKTIFALLVIIGIFYILKRVKR</sequence>
<evidence type="ECO:0000256" key="3">
    <source>
        <dbReference type="SAM" id="SignalP"/>
    </source>
</evidence>
<comment type="caution">
    <text evidence="4">The sequence shown here is derived from an EMBL/GenBank/DDBJ whole genome shotgun (WGS) entry which is preliminary data.</text>
</comment>
<evidence type="ECO:0000256" key="1">
    <source>
        <dbReference type="SAM" id="Coils"/>
    </source>
</evidence>
<evidence type="ECO:0008006" key="6">
    <source>
        <dbReference type="Google" id="ProtNLM"/>
    </source>
</evidence>
<keyword evidence="2" id="KW-0812">Transmembrane</keyword>
<dbReference type="EMBL" id="NXIF01000031">
    <property type="protein sequence ID" value="PKI80669.1"/>
    <property type="molecule type" value="Genomic_DNA"/>
</dbReference>
<evidence type="ECO:0000256" key="2">
    <source>
        <dbReference type="SAM" id="Phobius"/>
    </source>
</evidence>